<sequence>MEQEGNSVLGVCVRQAMVQRNERQHVERASCKMSVKTDEGRGKSARENLSLRRNGGMKATHFVADGCQWLATGQTLEQRQLGGGTAVVHLCRGNR</sequence>
<name>A0A3L6G1D0_MAIZE</name>
<gene>
    <name evidence="2" type="ORF">Zm00014a_038734</name>
</gene>
<dbReference type="AlphaFoldDB" id="A0A3L6G1D0"/>
<feature type="region of interest" description="Disordered" evidence="1">
    <location>
        <begin position="23"/>
        <end position="47"/>
    </location>
</feature>
<protein>
    <submittedName>
        <fullName evidence="2">Uncharacterized protein</fullName>
    </submittedName>
</protein>
<reference evidence="2 3" key="1">
    <citation type="journal article" date="2018" name="Nat. Genet.">
        <title>Extensive intraspecific gene order and gene structural variations between Mo17 and other maize genomes.</title>
        <authorList>
            <person name="Sun S."/>
            <person name="Zhou Y."/>
            <person name="Chen J."/>
            <person name="Shi J."/>
            <person name="Zhao H."/>
            <person name="Zhao H."/>
            <person name="Song W."/>
            <person name="Zhang M."/>
            <person name="Cui Y."/>
            <person name="Dong X."/>
            <person name="Liu H."/>
            <person name="Ma X."/>
            <person name="Jiao Y."/>
            <person name="Wang B."/>
            <person name="Wei X."/>
            <person name="Stein J.C."/>
            <person name="Glaubitz J.C."/>
            <person name="Lu F."/>
            <person name="Yu G."/>
            <person name="Liang C."/>
            <person name="Fengler K."/>
            <person name="Li B."/>
            <person name="Rafalski A."/>
            <person name="Schnable P.S."/>
            <person name="Ware D.H."/>
            <person name="Buckler E.S."/>
            <person name="Lai J."/>
        </authorList>
    </citation>
    <scope>NUCLEOTIDE SEQUENCE [LARGE SCALE GENOMIC DNA]</scope>
    <source>
        <strain evidence="3">cv. Missouri 17</strain>
        <tissue evidence="2">Seedling</tissue>
    </source>
</reference>
<proteinExistence type="predicted"/>
<comment type="caution">
    <text evidence="2">The sequence shown here is derived from an EMBL/GenBank/DDBJ whole genome shotgun (WGS) entry which is preliminary data.</text>
</comment>
<dbReference type="Proteomes" id="UP000251960">
    <property type="component" value="Chromosome 2"/>
</dbReference>
<evidence type="ECO:0000313" key="2">
    <source>
        <dbReference type="EMBL" id="PWZ40806.1"/>
    </source>
</evidence>
<accession>A0A3L6G1D0</accession>
<organism evidence="2 3">
    <name type="scientific">Zea mays</name>
    <name type="common">Maize</name>
    <dbReference type="NCBI Taxonomy" id="4577"/>
    <lineage>
        <taxon>Eukaryota</taxon>
        <taxon>Viridiplantae</taxon>
        <taxon>Streptophyta</taxon>
        <taxon>Embryophyta</taxon>
        <taxon>Tracheophyta</taxon>
        <taxon>Spermatophyta</taxon>
        <taxon>Magnoliopsida</taxon>
        <taxon>Liliopsida</taxon>
        <taxon>Poales</taxon>
        <taxon>Poaceae</taxon>
        <taxon>PACMAD clade</taxon>
        <taxon>Panicoideae</taxon>
        <taxon>Andropogonodae</taxon>
        <taxon>Andropogoneae</taxon>
        <taxon>Tripsacinae</taxon>
        <taxon>Zea</taxon>
    </lineage>
</organism>
<evidence type="ECO:0000313" key="3">
    <source>
        <dbReference type="Proteomes" id="UP000251960"/>
    </source>
</evidence>
<evidence type="ECO:0000256" key="1">
    <source>
        <dbReference type="SAM" id="MobiDB-lite"/>
    </source>
</evidence>
<dbReference type="EMBL" id="NCVQ01000003">
    <property type="protein sequence ID" value="PWZ40806.1"/>
    <property type="molecule type" value="Genomic_DNA"/>
</dbReference>